<evidence type="ECO:0000256" key="5">
    <source>
        <dbReference type="ARBA" id="ARBA00022801"/>
    </source>
</evidence>
<keyword evidence="5" id="KW-0378">Hydrolase</keyword>
<dbReference type="SUPFAM" id="SSF55486">
    <property type="entry name" value="Metalloproteases ('zincins'), catalytic domain"/>
    <property type="match status" value="1"/>
</dbReference>
<reference evidence="11" key="1">
    <citation type="submission" date="2017-05" db="EMBL/GenBank/DDBJ databases">
        <authorList>
            <person name="Rodrigo-Torres L."/>
            <person name="Arahal R. D."/>
            <person name="Lucena T."/>
        </authorList>
    </citation>
    <scope>NUCLEOTIDE SEQUENCE [LARGE SCALE GENOMIC DNA]</scope>
    <source>
        <strain evidence="11">CECT 8899</strain>
    </source>
</reference>
<keyword evidence="11" id="KW-1185">Reference proteome</keyword>
<feature type="domain" description="Lysine-specific metallo-endopeptidase" evidence="9">
    <location>
        <begin position="50"/>
        <end position="196"/>
    </location>
</feature>
<keyword evidence="4" id="KW-0479">Metal-binding</keyword>
<dbReference type="Pfam" id="PF14521">
    <property type="entry name" value="Aspzincin_M35"/>
    <property type="match status" value="1"/>
</dbReference>
<gene>
    <name evidence="10" type="ORF">LOM8899_03754</name>
</gene>
<evidence type="ECO:0000256" key="1">
    <source>
        <dbReference type="ARBA" id="ARBA00001947"/>
    </source>
</evidence>
<dbReference type="InterPro" id="IPR024079">
    <property type="entry name" value="MetalloPept_cat_dom_sf"/>
</dbReference>
<dbReference type="InterPro" id="IPR050414">
    <property type="entry name" value="Fungal_M35_metalloproteases"/>
</dbReference>
<dbReference type="Proteomes" id="UP000201613">
    <property type="component" value="Unassembled WGS sequence"/>
</dbReference>
<evidence type="ECO:0000256" key="4">
    <source>
        <dbReference type="ARBA" id="ARBA00022723"/>
    </source>
</evidence>
<dbReference type="SMART" id="SM01351">
    <property type="entry name" value="Aspzincin_M35"/>
    <property type="match status" value="1"/>
</dbReference>
<feature type="chain" id="PRO_5012692264" description="Lysine-specific metallo-endopeptidase domain-containing protein" evidence="8">
    <location>
        <begin position="23"/>
        <end position="209"/>
    </location>
</feature>
<comment type="similarity">
    <text evidence="2">Belongs to the peptidase M35 family.</text>
</comment>
<dbReference type="InterPro" id="IPR029463">
    <property type="entry name" value="Lys_MEP"/>
</dbReference>
<name>A0A238LJL5_9RHOB</name>
<keyword evidence="8" id="KW-0732">Signal</keyword>
<evidence type="ECO:0000313" key="10">
    <source>
        <dbReference type="EMBL" id="SMY09585.1"/>
    </source>
</evidence>
<evidence type="ECO:0000256" key="8">
    <source>
        <dbReference type="SAM" id="SignalP"/>
    </source>
</evidence>
<dbReference type="EMBL" id="FXZK01000011">
    <property type="protein sequence ID" value="SMY09585.1"/>
    <property type="molecule type" value="Genomic_DNA"/>
</dbReference>
<dbReference type="PANTHER" id="PTHR37016:SF3">
    <property type="entry name" value="NEUTRAL PROTEASE 2-RELATED"/>
    <property type="match status" value="1"/>
</dbReference>
<dbReference type="GO" id="GO:0046872">
    <property type="term" value="F:metal ion binding"/>
    <property type="evidence" value="ECO:0007669"/>
    <property type="project" value="UniProtKB-KW"/>
</dbReference>
<dbReference type="Gene3D" id="3.40.390.10">
    <property type="entry name" value="Collagenase (Catalytic Domain)"/>
    <property type="match status" value="1"/>
</dbReference>
<evidence type="ECO:0000256" key="6">
    <source>
        <dbReference type="ARBA" id="ARBA00022833"/>
    </source>
</evidence>
<sequence>MKRRGTLIGMILALVVGGSAQAQSFENCEKTEIAAIEASIIGAHDLALQAAVNVGDTPTYTRWFGSYNRRSGDRLRRNFKSVYQSIVTEEITGQCLNSYESSCKGGTYAFINRNRPFFVNFCPPFFRLPTMTGVSPTSNEMANGTQEGTIIHELSHFEQTADTDDLCYSRPDCMAMARSDPNGALRNADSFQYFAEDVMLYADDVASSR</sequence>
<proteinExistence type="inferred from homology"/>
<comment type="cofactor">
    <cofactor evidence="1">
        <name>Zn(2+)</name>
        <dbReference type="ChEBI" id="CHEBI:29105"/>
    </cofactor>
</comment>
<accession>A0A238LJL5</accession>
<evidence type="ECO:0000259" key="9">
    <source>
        <dbReference type="SMART" id="SM01351"/>
    </source>
</evidence>
<organism evidence="10 11">
    <name type="scientific">Flavimaricola marinus</name>
    <dbReference type="NCBI Taxonomy" id="1819565"/>
    <lineage>
        <taxon>Bacteria</taxon>
        <taxon>Pseudomonadati</taxon>
        <taxon>Pseudomonadota</taxon>
        <taxon>Alphaproteobacteria</taxon>
        <taxon>Rhodobacterales</taxon>
        <taxon>Paracoccaceae</taxon>
        <taxon>Flavimaricola</taxon>
    </lineage>
</organism>
<keyword evidence="6" id="KW-0862">Zinc</keyword>
<evidence type="ECO:0000313" key="11">
    <source>
        <dbReference type="Proteomes" id="UP000201613"/>
    </source>
</evidence>
<keyword evidence="7" id="KW-0482">Metalloprotease</keyword>
<keyword evidence="3" id="KW-0645">Protease</keyword>
<dbReference type="AlphaFoldDB" id="A0A238LJL5"/>
<dbReference type="PANTHER" id="PTHR37016">
    <property type="match status" value="1"/>
</dbReference>
<dbReference type="GO" id="GO:0006508">
    <property type="term" value="P:proteolysis"/>
    <property type="evidence" value="ECO:0007669"/>
    <property type="project" value="UniProtKB-KW"/>
</dbReference>
<evidence type="ECO:0000256" key="3">
    <source>
        <dbReference type="ARBA" id="ARBA00022670"/>
    </source>
</evidence>
<dbReference type="GO" id="GO:0004222">
    <property type="term" value="F:metalloendopeptidase activity"/>
    <property type="evidence" value="ECO:0007669"/>
    <property type="project" value="InterPro"/>
</dbReference>
<evidence type="ECO:0000256" key="7">
    <source>
        <dbReference type="ARBA" id="ARBA00023049"/>
    </source>
</evidence>
<protein>
    <recommendedName>
        <fullName evidence="9">Lysine-specific metallo-endopeptidase domain-containing protein</fullName>
    </recommendedName>
</protein>
<feature type="signal peptide" evidence="8">
    <location>
        <begin position="1"/>
        <end position="22"/>
    </location>
</feature>
<evidence type="ECO:0000256" key="2">
    <source>
        <dbReference type="ARBA" id="ARBA00010279"/>
    </source>
</evidence>